<feature type="transmembrane region" description="Helical" evidence="5">
    <location>
        <begin position="154"/>
        <end position="172"/>
    </location>
</feature>
<proteinExistence type="predicted"/>
<reference evidence="7 8" key="1">
    <citation type="submission" date="2012-10" db="EMBL/GenBank/DDBJ databases">
        <title>Genome sequencing of Tanticharoenia sakaeratensis NBRC 103193.</title>
        <authorList>
            <person name="Azuma Y."/>
            <person name="Hadano H."/>
            <person name="Hirakawa H."/>
            <person name="Matsushita K."/>
        </authorList>
    </citation>
    <scope>NUCLEOTIDE SEQUENCE [LARGE SCALE GENOMIC DNA]</scope>
    <source>
        <strain evidence="7 8">NBRC 103193</strain>
    </source>
</reference>
<evidence type="ECO:0000313" key="7">
    <source>
        <dbReference type="EMBL" id="GAN55317.1"/>
    </source>
</evidence>
<protein>
    <submittedName>
        <fullName evidence="7">Cation efflux protein</fullName>
    </submittedName>
</protein>
<dbReference type="EMBL" id="BALE01000045">
    <property type="protein sequence ID" value="GAN55317.1"/>
    <property type="molecule type" value="Genomic_DNA"/>
</dbReference>
<evidence type="ECO:0000256" key="2">
    <source>
        <dbReference type="ARBA" id="ARBA00022692"/>
    </source>
</evidence>
<dbReference type="InterPro" id="IPR058533">
    <property type="entry name" value="Cation_efflux_TM"/>
</dbReference>
<evidence type="ECO:0000256" key="4">
    <source>
        <dbReference type="ARBA" id="ARBA00023136"/>
    </source>
</evidence>
<comment type="subcellular location">
    <subcellularLocation>
        <location evidence="1">Membrane</location>
        <topology evidence="1">Multi-pass membrane protein</topology>
    </subcellularLocation>
</comment>
<dbReference type="Pfam" id="PF01545">
    <property type="entry name" value="Cation_efflux"/>
    <property type="match status" value="1"/>
</dbReference>
<name>A0A0D6MNQ8_9PROT</name>
<sequence length="219" mass="22642">MACSCCPASSAAQNDAAPHWRRALWIALIINAGFFAAEIVMGMMAGSAALEADALDFFGDAANYAISLSVAGMVLGWRSRAALLKGVTMLVFACWVLGNTAWHAWAGTLPQAETMGVVGALALAANAGVAGMFWRFRDGDANMRSVWICSRNDAIGNLAVLLAALGVFGTGAGWPDVAVAAIMGGLGLHGGWQIVCHAWREGQGVSHRRGEPAIPGSAA</sequence>
<dbReference type="STRING" id="1231623.Tasa_045_024"/>
<feature type="transmembrane region" description="Helical" evidence="5">
    <location>
        <begin position="114"/>
        <end position="134"/>
    </location>
</feature>
<dbReference type="GO" id="GO:0008324">
    <property type="term" value="F:monoatomic cation transmembrane transporter activity"/>
    <property type="evidence" value="ECO:0007669"/>
    <property type="project" value="InterPro"/>
</dbReference>
<evidence type="ECO:0000259" key="6">
    <source>
        <dbReference type="Pfam" id="PF01545"/>
    </source>
</evidence>
<dbReference type="AlphaFoldDB" id="A0A0D6MNQ8"/>
<feature type="transmembrane region" description="Helical" evidence="5">
    <location>
        <begin position="82"/>
        <end position="102"/>
    </location>
</feature>
<dbReference type="SUPFAM" id="SSF161111">
    <property type="entry name" value="Cation efflux protein transmembrane domain-like"/>
    <property type="match status" value="1"/>
</dbReference>
<dbReference type="Gene3D" id="1.20.1510.10">
    <property type="entry name" value="Cation efflux protein transmembrane domain"/>
    <property type="match status" value="1"/>
</dbReference>
<organism evidence="7 8">
    <name type="scientific">Tanticharoenia sakaeratensis NBRC 103193</name>
    <dbReference type="NCBI Taxonomy" id="1231623"/>
    <lineage>
        <taxon>Bacteria</taxon>
        <taxon>Pseudomonadati</taxon>
        <taxon>Pseudomonadota</taxon>
        <taxon>Alphaproteobacteria</taxon>
        <taxon>Acetobacterales</taxon>
        <taxon>Acetobacteraceae</taxon>
        <taxon>Tanticharoenia</taxon>
    </lineage>
</organism>
<accession>A0A0D6MNQ8</accession>
<evidence type="ECO:0000256" key="3">
    <source>
        <dbReference type="ARBA" id="ARBA00022989"/>
    </source>
</evidence>
<evidence type="ECO:0000313" key="8">
    <source>
        <dbReference type="Proteomes" id="UP000032679"/>
    </source>
</evidence>
<keyword evidence="2 5" id="KW-0812">Transmembrane</keyword>
<gene>
    <name evidence="7" type="ORF">Tasa_045_024</name>
</gene>
<dbReference type="InterPro" id="IPR027469">
    <property type="entry name" value="Cation_efflux_TMD_sf"/>
</dbReference>
<feature type="domain" description="Cation efflux protein transmembrane" evidence="6">
    <location>
        <begin position="81"/>
        <end position="195"/>
    </location>
</feature>
<evidence type="ECO:0000256" key="5">
    <source>
        <dbReference type="SAM" id="Phobius"/>
    </source>
</evidence>
<feature type="transmembrane region" description="Helical" evidence="5">
    <location>
        <begin position="23"/>
        <end position="45"/>
    </location>
</feature>
<dbReference type="OrthoDB" id="9799649at2"/>
<keyword evidence="4 5" id="KW-0472">Membrane</keyword>
<feature type="transmembrane region" description="Helical" evidence="5">
    <location>
        <begin position="178"/>
        <end position="199"/>
    </location>
</feature>
<comment type="caution">
    <text evidence="7">The sequence shown here is derived from an EMBL/GenBank/DDBJ whole genome shotgun (WGS) entry which is preliminary data.</text>
</comment>
<evidence type="ECO:0000256" key="1">
    <source>
        <dbReference type="ARBA" id="ARBA00004141"/>
    </source>
</evidence>
<dbReference type="RefSeq" id="WP_048850367.1">
    <property type="nucleotide sequence ID" value="NZ_BALE01000045.1"/>
</dbReference>
<dbReference type="Proteomes" id="UP000032679">
    <property type="component" value="Unassembled WGS sequence"/>
</dbReference>
<feature type="transmembrane region" description="Helical" evidence="5">
    <location>
        <begin position="57"/>
        <end position="75"/>
    </location>
</feature>
<keyword evidence="3 5" id="KW-1133">Transmembrane helix</keyword>
<dbReference type="GO" id="GO:0016020">
    <property type="term" value="C:membrane"/>
    <property type="evidence" value="ECO:0007669"/>
    <property type="project" value="UniProtKB-SubCell"/>
</dbReference>
<keyword evidence="8" id="KW-1185">Reference proteome</keyword>